<evidence type="ECO:0000313" key="3">
    <source>
        <dbReference type="Proteomes" id="UP000581769"/>
    </source>
</evidence>
<gene>
    <name evidence="2" type="ORF">BJY18_002750</name>
</gene>
<sequence length="188" mass="20232">MYREMAGLGLHAPPGTRCAYQNSDPLLCAEIVTRVAAEAGLAERADVPWRLMFEPLGMHSVLLGSDAAGHFLLCGVCLATATDWAKFGQLVLDDGVWQGRRLLPEGWLDYVLTPAEADDEQVYGGGFFWRGHAVYAGRVPERTALAAGMYGQCVFVLPDQDLVVVRLGQGENEALLATVVGEVARAVA</sequence>
<protein>
    <submittedName>
        <fullName evidence="2">CubicO group peptidase (Beta-lactamase class C family)</fullName>
    </submittedName>
</protein>
<organism evidence="2 3">
    <name type="scientific">Amycolatopsis jiangsuensis</name>
    <dbReference type="NCBI Taxonomy" id="1181879"/>
    <lineage>
        <taxon>Bacteria</taxon>
        <taxon>Bacillati</taxon>
        <taxon>Actinomycetota</taxon>
        <taxon>Actinomycetes</taxon>
        <taxon>Pseudonocardiales</taxon>
        <taxon>Pseudonocardiaceae</taxon>
        <taxon>Amycolatopsis</taxon>
    </lineage>
</organism>
<dbReference type="Proteomes" id="UP000581769">
    <property type="component" value="Unassembled WGS sequence"/>
</dbReference>
<proteinExistence type="predicted"/>
<dbReference type="SUPFAM" id="SSF56601">
    <property type="entry name" value="beta-lactamase/transpeptidase-like"/>
    <property type="match status" value="1"/>
</dbReference>
<dbReference type="InterPro" id="IPR050789">
    <property type="entry name" value="Diverse_Enzym_Activities"/>
</dbReference>
<dbReference type="AlphaFoldDB" id="A0A840IV08"/>
<dbReference type="PANTHER" id="PTHR43283">
    <property type="entry name" value="BETA-LACTAMASE-RELATED"/>
    <property type="match status" value="1"/>
</dbReference>
<dbReference type="EMBL" id="JACHMG010000001">
    <property type="protein sequence ID" value="MBB4685265.1"/>
    <property type="molecule type" value="Genomic_DNA"/>
</dbReference>
<dbReference type="Pfam" id="PF00144">
    <property type="entry name" value="Beta-lactamase"/>
    <property type="match status" value="1"/>
</dbReference>
<dbReference type="PANTHER" id="PTHR43283:SF7">
    <property type="entry name" value="BETA-LACTAMASE-RELATED DOMAIN-CONTAINING PROTEIN"/>
    <property type="match status" value="1"/>
</dbReference>
<evidence type="ECO:0000313" key="2">
    <source>
        <dbReference type="EMBL" id="MBB4685265.1"/>
    </source>
</evidence>
<keyword evidence="3" id="KW-1185">Reference proteome</keyword>
<dbReference type="InterPro" id="IPR012338">
    <property type="entry name" value="Beta-lactam/transpept-like"/>
</dbReference>
<name>A0A840IV08_9PSEU</name>
<dbReference type="Gene3D" id="3.40.710.10">
    <property type="entry name" value="DD-peptidase/beta-lactamase superfamily"/>
    <property type="match status" value="1"/>
</dbReference>
<feature type="domain" description="Beta-lactamase-related" evidence="1">
    <location>
        <begin position="3"/>
        <end position="173"/>
    </location>
</feature>
<accession>A0A840IV08</accession>
<dbReference type="InterPro" id="IPR001466">
    <property type="entry name" value="Beta-lactam-related"/>
</dbReference>
<comment type="caution">
    <text evidence="2">The sequence shown here is derived from an EMBL/GenBank/DDBJ whole genome shotgun (WGS) entry which is preliminary data.</text>
</comment>
<reference evidence="2 3" key="1">
    <citation type="submission" date="2020-08" db="EMBL/GenBank/DDBJ databases">
        <title>Sequencing the genomes of 1000 actinobacteria strains.</title>
        <authorList>
            <person name="Klenk H.-P."/>
        </authorList>
    </citation>
    <scope>NUCLEOTIDE SEQUENCE [LARGE SCALE GENOMIC DNA]</scope>
    <source>
        <strain evidence="2 3">DSM 45859</strain>
    </source>
</reference>
<evidence type="ECO:0000259" key="1">
    <source>
        <dbReference type="Pfam" id="PF00144"/>
    </source>
</evidence>